<evidence type="ECO:0000259" key="2">
    <source>
        <dbReference type="Pfam" id="PF00823"/>
    </source>
</evidence>
<proteinExistence type="inferred from homology"/>
<evidence type="ECO:0000313" key="3">
    <source>
        <dbReference type="EMBL" id="ORW58781.1"/>
    </source>
</evidence>
<organism evidence="3 4">
    <name type="scientific">Mycobacterium riyadhense</name>
    <dbReference type="NCBI Taxonomy" id="486698"/>
    <lineage>
        <taxon>Bacteria</taxon>
        <taxon>Bacillati</taxon>
        <taxon>Actinomycetota</taxon>
        <taxon>Actinomycetes</taxon>
        <taxon>Mycobacteriales</taxon>
        <taxon>Mycobacteriaceae</taxon>
        <taxon>Mycobacterium</taxon>
    </lineage>
</organism>
<dbReference type="EMBL" id="LQPQ01000244">
    <property type="protein sequence ID" value="ORW58781.1"/>
    <property type="molecule type" value="Genomic_DNA"/>
</dbReference>
<accession>A0A1X2B590</accession>
<sequence length="287" mass="29298">MNFSVLPPEVNSARLFSGVGSAPMLEAAAAWNGLADELATAASSFSSVTSGLANQAWQGPAAEAMAAAAAPYTAWLSAAAARATGAAGQAQAVADAFEAARATTIHPLAVEANRKGLVQLVLSNFFGQNAPAIAATEAQYEEMWAQDVAAMLGYHAGASAAATQLAPWQQSLRNLATQLAGVLGLNPVTNPVPGDPSLESQTQSFGPFTITALGDSAENNFVGLIVDSPFFNNTLTSGQETSLGLGAPGQTVNRFESPVLPFLNSSFALPVTDPLAPLFIALLPLGL</sequence>
<dbReference type="SUPFAM" id="SSF140459">
    <property type="entry name" value="PE/PPE dimer-like"/>
    <property type="match status" value="1"/>
</dbReference>
<comment type="similarity">
    <text evidence="1">Belongs to the mycobacterial PPE family.</text>
</comment>
<dbReference type="OrthoDB" id="4762142at2"/>
<dbReference type="InterPro" id="IPR038332">
    <property type="entry name" value="PPE_sf"/>
</dbReference>
<dbReference type="PANTHER" id="PTHR46766:SF1">
    <property type="entry name" value="GLUTAMINE-RICH PROTEIN 2"/>
    <property type="match status" value="1"/>
</dbReference>
<reference evidence="3 4" key="1">
    <citation type="submission" date="2016-01" db="EMBL/GenBank/DDBJ databases">
        <title>The new phylogeny of the genus Mycobacterium.</title>
        <authorList>
            <person name="Tarcisio F."/>
            <person name="Conor M."/>
            <person name="Antonella G."/>
            <person name="Elisabetta G."/>
            <person name="Giulia F.S."/>
            <person name="Sara T."/>
            <person name="Anna F."/>
            <person name="Clotilde B."/>
            <person name="Roberto B."/>
            <person name="Veronica D.S."/>
            <person name="Fabio R."/>
            <person name="Monica P."/>
            <person name="Olivier J."/>
            <person name="Enrico T."/>
            <person name="Nicola S."/>
        </authorList>
    </citation>
    <scope>NUCLEOTIDE SEQUENCE [LARGE SCALE GENOMIC DNA]</scope>
    <source>
        <strain evidence="3 4">DSM 45176</strain>
    </source>
</reference>
<dbReference type="AlphaFoldDB" id="A0A1X2B590"/>
<gene>
    <name evidence="3" type="ORF">AWC22_06285</name>
</gene>
<evidence type="ECO:0000256" key="1">
    <source>
        <dbReference type="ARBA" id="ARBA00010652"/>
    </source>
</evidence>
<dbReference type="Gene3D" id="1.20.1260.20">
    <property type="entry name" value="PPE superfamily"/>
    <property type="match status" value="1"/>
</dbReference>
<dbReference type="FunFam" id="1.20.1260.20:FF:000001">
    <property type="entry name" value="PPE family protein PPE41"/>
    <property type="match status" value="1"/>
</dbReference>
<dbReference type="STRING" id="486698.AWC22_06285"/>
<dbReference type="Pfam" id="PF00823">
    <property type="entry name" value="PPE"/>
    <property type="match status" value="1"/>
</dbReference>
<dbReference type="InterPro" id="IPR000030">
    <property type="entry name" value="PPE_dom"/>
</dbReference>
<feature type="domain" description="PPE" evidence="2">
    <location>
        <begin position="2"/>
        <end position="165"/>
    </location>
</feature>
<dbReference type="PANTHER" id="PTHR46766">
    <property type="entry name" value="GLUTAMINE-RICH PROTEIN 2"/>
    <property type="match status" value="1"/>
</dbReference>
<dbReference type="Proteomes" id="UP000193087">
    <property type="component" value="Unassembled WGS sequence"/>
</dbReference>
<dbReference type="GO" id="GO:0052572">
    <property type="term" value="P:response to host immune response"/>
    <property type="evidence" value="ECO:0007669"/>
    <property type="project" value="TreeGrafter"/>
</dbReference>
<keyword evidence="4" id="KW-1185">Reference proteome</keyword>
<name>A0A1X2B590_9MYCO</name>
<protein>
    <recommendedName>
        <fullName evidence="2">PPE domain-containing protein</fullName>
    </recommendedName>
</protein>
<evidence type="ECO:0000313" key="4">
    <source>
        <dbReference type="Proteomes" id="UP000193087"/>
    </source>
</evidence>
<comment type="caution">
    <text evidence="3">The sequence shown here is derived from an EMBL/GenBank/DDBJ whole genome shotgun (WGS) entry which is preliminary data.</text>
</comment>